<evidence type="ECO:0000256" key="1">
    <source>
        <dbReference type="SAM" id="Phobius"/>
    </source>
</evidence>
<name>A0A377GCD8_9GAMM</name>
<keyword evidence="1" id="KW-0472">Membrane</keyword>
<dbReference type="InterPro" id="IPR012427">
    <property type="entry name" value="DUF1622"/>
</dbReference>
<keyword evidence="1" id="KW-1133">Transmembrane helix</keyword>
<feature type="transmembrane region" description="Helical" evidence="1">
    <location>
        <begin position="84"/>
        <end position="104"/>
    </location>
</feature>
<accession>A0A377GCD8</accession>
<dbReference type="GeneID" id="93293346"/>
<protein>
    <submittedName>
        <fullName evidence="2">Protein of uncharacterized function (DUF1622)</fullName>
    </submittedName>
</protein>
<dbReference type="EMBL" id="UGGT01000001">
    <property type="protein sequence ID" value="STO22495.1"/>
    <property type="molecule type" value="Genomic_DNA"/>
</dbReference>
<evidence type="ECO:0000313" key="3">
    <source>
        <dbReference type="Proteomes" id="UP000254554"/>
    </source>
</evidence>
<evidence type="ECO:0000313" key="2">
    <source>
        <dbReference type="EMBL" id="STO22495.1"/>
    </source>
</evidence>
<keyword evidence="1" id="KW-0812">Transmembrane</keyword>
<dbReference type="AlphaFoldDB" id="A0A377GCD8"/>
<dbReference type="PANTHER" id="PTHR38468">
    <property type="entry name" value="SLL0939 PROTEIN"/>
    <property type="match status" value="1"/>
</dbReference>
<reference evidence="2 3" key="1">
    <citation type="submission" date="2018-06" db="EMBL/GenBank/DDBJ databases">
        <authorList>
            <consortium name="Pathogen Informatics"/>
            <person name="Doyle S."/>
        </authorList>
    </citation>
    <scope>NUCLEOTIDE SEQUENCE [LARGE SCALE GENOMIC DNA]</scope>
    <source>
        <strain evidence="2 3">NCTC11370</strain>
    </source>
</reference>
<feature type="transmembrane region" description="Helical" evidence="1">
    <location>
        <begin position="59"/>
        <end position="78"/>
    </location>
</feature>
<dbReference type="PANTHER" id="PTHR38468:SF1">
    <property type="entry name" value="SLL0939 PROTEIN"/>
    <property type="match status" value="1"/>
</dbReference>
<sequence>MELLSLHSLLLYIQHSISFCGVLVILLGVLAALFRYLSLPFYGAEPAKKMDINQIRLKLGRVLTLGLEFIVAADLIGTTTAPDYYSVGIVASIVLIRTLLSFTLNREINAISKQEYQKDKI</sequence>
<feature type="transmembrane region" description="Helical" evidence="1">
    <location>
        <begin position="12"/>
        <end position="38"/>
    </location>
</feature>
<proteinExistence type="predicted"/>
<dbReference type="Proteomes" id="UP000254554">
    <property type="component" value="Unassembled WGS sequence"/>
</dbReference>
<keyword evidence="3" id="KW-1185">Reference proteome</keyword>
<dbReference type="OrthoDB" id="9812897at2"/>
<gene>
    <name evidence="2" type="ORF">NCTC11370_02587</name>
</gene>
<dbReference type="Pfam" id="PF07784">
    <property type="entry name" value="DUF1622"/>
    <property type="match status" value="1"/>
</dbReference>
<dbReference type="RefSeq" id="WP_010654603.1">
    <property type="nucleotide sequence ID" value="NZ_JAPHOS010000001.1"/>
</dbReference>
<organism evidence="2 3">
    <name type="scientific">Fluoribacter dumoffii</name>
    <dbReference type="NCBI Taxonomy" id="463"/>
    <lineage>
        <taxon>Bacteria</taxon>
        <taxon>Pseudomonadati</taxon>
        <taxon>Pseudomonadota</taxon>
        <taxon>Gammaproteobacteria</taxon>
        <taxon>Legionellales</taxon>
        <taxon>Legionellaceae</taxon>
        <taxon>Fluoribacter</taxon>
    </lineage>
</organism>